<reference evidence="14" key="1">
    <citation type="journal article" date="2019" name="Int. J. Syst. Evol. Microbiol.">
        <title>The Global Catalogue of Microorganisms (GCM) 10K type strain sequencing project: providing services to taxonomists for standard genome sequencing and annotation.</title>
        <authorList>
            <consortium name="The Broad Institute Genomics Platform"/>
            <consortium name="The Broad Institute Genome Sequencing Center for Infectious Disease"/>
            <person name="Wu L."/>
            <person name="Ma J."/>
        </authorList>
    </citation>
    <scope>NUCLEOTIDE SEQUENCE [LARGE SCALE GENOMIC DNA]</scope>
    <source>
        <strain evidence="14">JCM 32226</strain>
    </source>
</reference>
<evidence type="ECO:0000256" key="11">
    <source>
        <dbReference type="ARBA" id="ARBA00093666"/>
    </source>
</evidence>
<feature type="signal peptide" evidence="12">
    <location>
        <begin position="1"/>
        <end position="20"/>
    </location>
</feature>
<dbReference type="Pfam" id="PF05951">
    <property type="entry name" value="Peptidase_M15_2"/>
    <property type="match status" value="1"/>
</dbReference>
<dbReference type="CDD" id="cd14844">
    <property type="entry name" value="Zn-DD-carboxypeptidase_like"/>
    <property type="match status" value="1"/>
</dbReference>
<evidence type="ECO:0000256" key="2">
    <source>
        <dbReference type="ARBA" id="ARBA00004776"/>
    </source>
</evidence>
<organism evidence="13 14">
    <name type="scientific">Pseudaeromonas paramecii</name>
    <dbReference type="NCBI Taxonomy" id="2138166"/>
    <lineage>
        <taxon>Bacteria</taxon>
        <taxon>Pseudomonadati</taxon>
        <taxon>Pseudomonadota</taxon>
        <taxon>Gammaproteobacteria</taxon>
        <taxon>Aeromonadales</taxon>
        <taxon>Aeromonadaceae</taxon>
        <taxon>Pseudaeromonas</taxon>
    </lineage>
</organism>
<dbReference type="PANTHER" id="PTHR37425:SF1">
    <property type="entry name" value="OUTER MEMBRANE PROTEIN"/>
    <property type="match status" value="1"/>
</dbReference>
<evidence type="ECO:0000256" key="7">
    <source>
        <dbReference type="ARBA" id="ARBA00022833"/>
    </source>
</evidence>
<keyword evidence="9" id="KW-0961">Cell wall biogenesis/degradation</keyword>
<evidence type="ECO:0000256" key="3">
    <source>
        <dbReference type="ARBA" id="ARBA00022670"/>
    </source>
</evidence>
<evidence type="ECO:0000256" key="4">
    <source>
        <dbReference type="ARBA" id="ARBA00022723"/>
    </source>
</evidence>
<evidence type="ECO:0000313" key="14">
    <source>
        <dbReference type="Proteomes" id="UP001501321"/>
    </source>
</evidence>
<comment type="caution">
    <text evidence="13">The sequence shown here is derived from an EMBL/GenBank/DDBJ whole genome shotgun (WGS) entry which is preliminary data.</text>
</comment>
<sequence>MLLGAGCLLASSLLPVSALASQTAPVRKLRLYNPHTGERVSAAYWENGHYDHGTLKEFSHLMRDYRANQLHNIDPKLFDQLFELQRKLGSSKDIHVICGYRSPHTNAVLRSKSKGVAKKSLHMTGQAIDLAIPGVNLARVRQAALSLKAGGVGYYPRSGFVHVDTGQIRHW</sequence>
<keyword evidence="14" id="KW-1185">Reference proteome</keyword>
<dbReference type="Proteomes" id="UP001501321">
    <property type="component" value="Unassembled WGS sequence"/>
</dbReference>
<evidence type="ECO:0000256" key="12">
    <source>
        <dbReference type="SAM" id="SignalP"/>
    </source>
</evidence>
<protein>
    <recommendedName>
        <fullName evidence="11">Murein endopeptidase K</fullName>
    </recommendedName>
</protein>
<dbReference type="Gene3D" id="3.30.1380.10">
    <property type="match status" value="1"/>
</dbReference>
<evidence type="ECO:0000256" key="5">
    <source>
        <dbReference type="ARBA" id="ARBA00022729"/>
    </source>
</evidence>
<keyword evidence="3" id="KW-0645">Protease</keyword>
<comment type="similarity">
    <text evidence="10">Belongs to the peptidase M15 family.</text>
</comment>
<keyword evidence="5 12" id="KW-0732">Signal</keyword>
<dbReference type="InterPro" id="IPR010275">
    <property type="entry name" value="MepK"/>
</dbReference>
<name>A0ABP8QE47_9GAMM</name>
<keyword evidence="7" id="KW-0862">Zinc</keyword>
<proteinExistence type="inferred from homology"/>
<dbReference type="PANTHER" id="PTHR37425">
    <property type="match status" value="1"/>
</dbReference>
<comment type="cofactor">
    <cofactor evidence="1">
        <name>Zn(2+)</name>
        <dbReference type="ChEBI" id="CHEBI:29105"/>
    </cofactor>
</comment>
<gene>
    <name evidence="13" type="ORF">GCM10023095_25440</name>
</gene>
<evidence type="ECO:0000256" key="1">
    <source>
        <dbReference type="ARBA" id="ARBA00001947"/>
    </source>
</evidence>
<evidence type="ECO:0000313" key="13">
    <source>
        <dbReference type="EMBL" id="GAA4501770.1"/>
    </source>
</evidence>
<accession>A0ABP8QE47</accession>
<keyword evidence="6" id="KW-0378">Hydrolase</keyword>
<keyword evidence="8" id="KW-0482">Metalloprotease</keyword>
<evidence type="ECO:0000256" key="9">
    <source>
        <dbReference type="ARBA" id="ARBA00023316"/>
    </source>
</evidence>
<evidence type="ECO:0000256" key="10">
    <source>
        <dbReference type="ARBA" id="ARBA00093448"/>
    </source>
</evidence>
<dbReference type="InterPro" id="IPR009045">
    <property type="entry name" value="Zn_M74/Hedgehog-like"/>
</dbReference>
<dbReference type="SUPFAM" id="SSF55166">
    <property type="entry name" value="Hedgehog/DD-peptidase"/>
    <property type="match status" value="1"/>
</dbReference>
<keyword evidence="4" id="KW-0479">Metal-binding</keyword>
<comment type="pathway">
    <text evidence="2">Cell wall biogenesis; cell wall polysaccharide biosynthesis.</text>
</comment>
<evidence type="ECO:0000256" key="8">
    <source>
        <dbReference type="ARBA" id="ARBA00023049"/>
    </source>
</evidence>
<dbReference type="EMBL" id="BAABFC010000017">
    <property type="protein sequence ID" value="GAA4501770.1"/>
    <property type="molecule type" value="Genomic_DNA"/>
</dbReference>
<feature type="chain" id="PRO_5045825406" description="Murein endopeptidase K" evidence="12">
    <location>
        <begin position="21"/>
        <end position="171"/>
    </location>
</feature>
<evidence type="ECO:0000256" key="6">
    <source>
        <dbReference type="ARBA" id="ARBA00022801"/>
    </source>
</evidence>